<dbReference type="EMBL" id="CP139487">
    <property type="protein sequence ID" value="WPU63317.1"/>
    <property type="molecule type" value="Genomic_DNA"/>
</dbReference>
<dbReference type="PANTHER" id="PTHR10655:SF17">
    <property type="entry name" value="LYSOPHOSPHOLIPASE-LIKE PROTEIN 1"/>
    <property type="match status" value="1"/>
</dbReference>
<dbReference type="InterPro" id="IPR050565">
    <property type="entry name" value="LYPA1-2/EST-like"/>
</dbReference>
<comment type="similarity">
    <text evidence="1">Belongs to the AB hydrolase superfamily. AB hydrolase 2 family.</text>
</comment>
<sequence>MMKANRTNIAGIETLTVLGEDPSVAVIMLHGYGANMNDLFPLWELWHEEKFNWYFPNGVLPLPMGYYEGRSWFSIDMEKLEKAMREGTHRDMKGSVPPELDTTLQMLEHFVSEVSKKHKTVILGGFSQGAMCTSHLAMKESLKLDGIVLLSGALLAEDKFPKAARALPFYQSHGTQDPILSIDGARDLEKKLHSMNFTGKLHEFRGGHEIPASVIHEVKIFLKQFV</sequence>
<reference evidence="4 5" key="1">
    <citation type="submission" date="2023-11" db="EMBL/GenBank/DDBJ databases">
        <title>Peredibacter starrii A3.12.</title>
        <authorList>
            <person name="Mitchell R.J."/>
        </authorList>
    </citation>
    <scope>NUCLEOTIDE SEQUENCE [LARGE SCALE GENOMIC DNA]</scope>
    <source>
        <strain evidence="4 5">A3.12</strain>
    </source>
</reference>
<protein>
    <submittedName>
        <fullName evidence="4">Dienelactone hydrolase family protein</fullName>
    </submittedName>
</protein>
<dbReference type="InterPro" id="IPR029058">
    <property type="entry name" value="AB_hydrolase_fold"/>
</dbReference>
<feature type="domain" description="Phospholipase/carboxylesterase/thioesterase" evidence="3">
    <location>
        <begin position="23"/>
        <end position="224"/>
    </location>
</feature>
<dbReference type="AlphaFoldDB" id="A0AAX4HJD4"/>
<evidence type="ECO:0000256" key="2">
    <source>
        <dbReference type="ARBA" id="ARBA00022801"/>
    </source>
</evidence>
<gene>
    <name evidence="4" type="ORF">SOO65_11535</name>
</gene>
<dbReference type="Proteomes" id="UP001324634">
    <property type="component" value="Chromosome"/>
</dbReference>
<accession>A0AAX4HJD4</accession>
<dbReference type="SUPFAM" id="SSF53474">
    <property type="entry name" value="alpha/beta-Hydrolases"/>
    <property type="match status" value="1"/>
</dbReference>
<dbReference type="RefSeq" id="WP_321389811.1">
    <property type="nucleotide sequence ID" value="NZ_CP139487.1"/>
</dbReference>
<proteinExistence type="inferred from homology"/>
<dbReference type="GO" id="GO:0016787">
    <property type="term" value="F:hydrolase activity"/>
    <property type="evidence" value="ECO:0007669"/>
    <property type="project" value="UniProtKB-KW"/>
</dbReference>
<keyword evidence="5" id="KW-1185">Reference proteome</keyword>
<dbReference type="Gene3D" id="3.40.50.1820">
    <property type="entry name" value="alpha/beta hydrolase"/>
    <property type="match status" value="1"/>
</dbReference>
<name>A0AAX4HJD4_9BACT</name>
<dbReference type="PANTHER" id="PTHR10655">
    <property type="entry name" value="LYSOPHOSPHOLIPASE-RELATED"/>
    <property type="match status" value="1"/>
</dbReference>
<evidence type="ECO:0000313" key="5">
    <source>
        <dbReference type="Proteomes" id="UP001324634"/>
    </source>
</evidence>
<evidence type="ECO:0000259" key="3">
    <source>
        <dbReference type="Pfam" id="PF02230"/>
    </source>
</evidence>
<keyword evidence="2 4" id="KW-0378">Hydrolase</keyword>
<dbReference type="KEGG" id="psti:SOO65_11535"/>
<dbReference type="InterPro" id="IPR003140">
    <property type="entry name" value="PLipase/COase/thioEstase"/>
</dbReference>
<evidence type="ECO:0000313" key="4">
    <source>
        <dbReference type="EMBL" id="WPU63317.1"/>
    </source>
</evidence>
<organism evidence="4 5">
    <name type="scientific">Peredibacter starrii</name>
    <dbReference type="NCBI Taxonomy" id="28202"/>
    <lineage>
        <taxon>Bacteria</taxon>
        <taxon>Pseudomonadati</taxon>
        <taxon>Bdellovibrionota</taxon>
        <taxon>Bacteriovoracia</taxon>
        <taxon>Bacteriovoracales</taxon>
        <taxon>Bacteriovoracaceae</taxon>
        <taxon>Peredibacter</taxon>
    </lineage>
</organism>
<dbReference type="Pfam" id="PF02230">
    <property type="entry name" value="Abhydrolase_2"/>
    <property type="match status" value="1"/>
</dbReference>
<evidence type="ECO:0000256" key="1">
    <source>
        <dbReference type="ARBA" id="ARBA00006499"/>
    </source>
</evidence>